<dbReference type="NCBIfam" id="TIGR00254">
    <property type="entry name" value="GGDEF"/>
    <property type="match status" value="1"/>
</dbReference>
<feature type="domain" description="PAC" evidence="9">
    <location>
        <begin position="711"/>
        <end position="764"/>
    </location>
</feature>
<feature type="domain" description="PAC" evidence="9">
    <location>
        <begin position="841"/>
        <end position="894"/>
    </location>
</feature>
<dbReference type="Gene3D" id="3.20.20.450">
    <property type="entry name" value="EAL domain"/>
    <property type="match status" value="1"/>
</dbReference>
<dbReference type="NCBIfam" id="TIGR00229">
    <property type="entry name" value="sensory_box"/>
    <property type="match status" value="2"/>
</dbReference>
<evidence type="ECO:0000259" key="11">
    <source>
        <dbReference type="PROSITE" id="PS50887"/>
    </source>
</evidence>
<evidence type="ECO:0000256" key="7">
    <source>
        <dbReference type="SAM" id="Phobius"/>
    </source>
</evidence>
<dbReference type="Pfam" id="PF08447">
    <property type="entry name" value="PAS_3"/>
    <property type="match status" value="3"/>
</dbReference>
<comment type="subcellular location">
    <subcellularLocation>
        <location evidence="1">Cell membrane</location>
        <topology evidence="1">Multi-pass membrane protein</topology>
    </subcellularLocation>
</comment>
<dbReference type="SMART" id="SM00052">
    <property type="entry name" value="EAL"/>
    <property type="match status" value="1"/>
</dbReference>
<dbReference type="Gene3D" id="2.10.70.100">
    <property type="match status" value="2"/>
</dbReference>
<dbReference type="InterPro" id="IPR043128">
    <property type="entry name" value="Rev_trsase/Diguanyl_cyclase"/>
</dbReference>
<dbReference type="Gene3D" id="3.30.450.20">
    <property type="entry name" value="PAS domain"/>
    <property type="match status" value="6"/>
</dbReference>
<dbReference type="CDD" id="cd01949">
    <property type="entry name" value="GGDEF"/>
    <property type="match status" value="1"/>
</dbReference>
<dbReference type="SMART" id="SM00086">
    <property type="entry name" value="PAC"/>
    <property type="match status" value="4"/>
</dbReference>
<dbReference type="PROSITE" id="PS50883">
    <property type="entry name" value="EAL"/>
    <property type="match status" value="1"/>
</dbReference>
<keyword evidence="5 7" id="KW-0472">Membrane</keyword>
<dbReference type="InterPro" id="IPR052155">
    <property type="entry name" value="Biofilm_reg_signaling"/>
</dbReference>
<dbReference type="InterPro" id="IPR000160">
    <property type="entry name" value="GGDEF_dom"/>
</dbReference>
<dbReference type="InterPro" id="IPR013655">
    <property type="entry name" value="PAS_fold_3"/>
</dbReference>
<dbReference type="Pfam" id="PF00990">
    <property type="entry name" value="GGDEF"/>
    <property type="match status" value="1"/>
</dbReference>
<dbReference type="PROSITE" id="PS50112">
    <property type="entry name" value="PAS"/>
    <property type="match status" value="1"/>
</dbReference>
<dbReference type="InterPro" id="IPR000014">
    <property type="entry name" value="PAS"/>
</dbReference>
<dbReference type="SUPFAM" id="SSF55785">
    <property type="entry name" value="PYP-like sensor domain (PAS domain)"/>
    <property type="match status" value="4"/>
</dbReference>
<dbReference type="SUPFAM" id="SSF55073">
    <property type="entry name" value="Nucleotide cyclase"/>
    <property type="match status" value="1"/>
</dbReference>
<evidence type="ECO:0000259" key="9">
    <source>
        <dbReference type="PROSITE" id="PS50113"/>
    </source>
</evidence>
<comment type="caution">
    <text evidence="12">The sequence shown here is derived from an EMBL/GenBank/DDBJ whole genome shotgun (WGS) entry which is preliminary data.</text>
</comment>
<feature type="domain" description="GGDEF" evidence="11">
    <location>
        <begin position="925"/>
        <end position="1058"/>
    </location>
</feature>
<dbReference type="PROSITE" id="PS50113">
    <property type="entry name" value="PAC"/>
    <property type="match status" value="4"/>
</dbReference>
<dbReference type="InterPro" id="IPR001633">
    <property type="entry name" value="EAL_dom"/>
</dbReference>
<keyword evidence="2" id="KW-1003">Cell membrane</keyword>
<dbReference type="Proteomes" id="UP000697995">
    <property type="component" value="Unassembled WGS sequence"/>
</dbReference>
<dbReference type="SUPFAM" id="SSF141868">
    <property type="entry name" value="EAL domain-like"/>
    <property type="match status" value="1"/>
</dbReference>
<dbReference type="InterPro" id="IPR035919">
    <property type="entry name" value="EAL_sf"/>
</dbReference>
<proteinExistence type="predicted"/>
<keyword evidence="6" id="KW-0175">Coiled coil</keyword>
<dbReference type="Pfam" id="PF00563">
    <property type="entry name" value="EAL"/>
    <property type="match status" value="1"/>
</dbReference>
<dbReference type="RefSeq" id="WP_200305963.1">
    <property type="nucleotide sequence ID" value="NZ_NRSG01000169.1"/>
</dbReference>
<feature type="domain" description="PAS" evidence="8">
    <location>
        <begin position="386"/>
        <end position="447"/>
    </location>
</feature>
<reference evidence="12 13" key="1">
    <citation type="journal article" date="2020" name="Microorganisms">
        <title>Osmotic Adaptation and Compatible Solute Biosynthesis of Phototrophic Bacteria as Revealed from Genome Analyses.</title>
        <authorList>
            <person name="Imhoff J.F."/>
            <person name="Rahn T."/>
            <person name="Kunzel S."/>
            <person name="Keller A."/>
            <person name="Neulinger S.C."/>
        </authorList>
    </citation>
    <scope>NUCLEOTIDE SEQUENCE [LARGE SCALE GENOMIC DNA]</scope>
    <source>
        <strain evidence="12 13">DSM 15382</strain>
    </source>
</reference>
<evidence type="ECO:0000256" key="1">
    <source>
        <dbReference type="ARBA" id="ARBA00004651"/>
    </source>
</evidence>
<feature type="transmembrane region" description="Helical" evidence="7">
    <location>
        <begin position="41"/>
        <end position="64"/>
    </location>
</feature>
<dbReference type="InterPro" id="IPR029787">
    <property type="entry name" value="Nucleotide_cyclase"/>
</dbReference>
<evidence type="ECO:0000313" key="12">
    <source>
        <dbReference type="EMBL" id="MBK1660350.1"/>
    </source>
</evidence>
<evidence type="ECO:0000259" key="10">
    <source>
        <dbReference type="PROSITE" id="PS50883"/>
    </source>
</evidence>
<feature type="domain" description="PAC" evidence="9">
    <location>
        <begin position="589"/>
        <end position="641"/>
    </location>
</feature>
<dbReference type="SMART" id="SM00091">
    <property type="entry name" value="PAS"/>
    <property type="match status" value="3"/>
</dbReference>
<feature type="domain" description="EAL" evidence="10">
    <location>
        <begin position="1067"/>
        <end position="1317"/>
    </location>
</feature>
<keyword evidence="13" id="KW-1185">Reference proteome</keyword>
<name>A0ABS1D159_9PROT</name>
<dbReference type="SMART" id="SM00267">
    <property type="entry name" value="GGDEF"/>
    <property type="match status" value="1"/>
</dbReference>
<dbReference type="CDD" id="cd01948">
    <property type="entry name" value="EAL"/>
    <property type="match status" value="1"/>
</dbReference>
<protein>
    <recommendedName>
        <fullName evidence="14">Diguanylate cyclase</fullName>
    </recommendedName>
</protein>
<evidence type="ECO:0000256" key="6">
    <source>
        <dbReference type="SAM" id="Coils"/>
    </source>
</evidence>
<dbReference type="PANTHER" id="PTHR44757:SF2">
    <property type="entry name" value="BIOFILM ARCHITECTURE MAINTENANCE PROTEIN MBAA"/>
    <property type="match status" value="1"/>
</dbReference>
<sequence>MSAPCLPPALSGAARLLARRGRLRDDGAAQAAPPRRVARLLLWPAGLGLALGLAIAVAAAANLLQRQDAALRDAERELGNLSLALANWVEDGFLSIEQLEVGIADWVRAEDIDTPEEFLIRLGTRWAHETLRARVAALPRVHRLFLVDAEGRNIANSFSFPAPDLNSRGRDYFEALRGDAGRTTFLGAPARNKVDGRWSIFVSRRIDGPDGHMLGAVVAGIDLDYFSASFARLSLGEGSPISLLRTDGLLLARHPPIEAAVGSLVDRARLFGQMPDPGSLGMVRGPSPHDGVDRVQAGRRLQTLPLAVVVTRSVRDILVPWRQEGRRMLAGVALLEALILAGIVLAGRLDRDRRAVAALEAARAEAVTQLALSEARAGVERALAARDAAMSAVFESGTAGVTELDAATGRYTRVNRRFCEIVGRTEAALTGGLGPADILHPEDHAAIPAREAGGAAAWDAEHRYLRPDGTVVWARISVGVSARDAEGRPLRCVGIVQDITESRVAAEKLRASEAMLRLSMEIGGIGTFTRDHRDGGAIRCGRETRALHGLPAGEEPVPLRDWLATILPEDRAPLGARIGDALERRLPEFSYQYRFRRADGAVRHMEARTRYSYDAEGRPLTATGVVIDITAMREAEAMLGFALEAGGIGSFRHDFATGLLRGGAELRAMYGMPEGDAAMPAAAWLAPVLPEDIGGLWAQLRAALERRAPEAAFDYRVRRPLDGALRHFEARARFDYDAAGRPARALGVVIDVTANREAKEKLRASEALLRLTLEVGRIGSFRHDLLAQVVECGPETRAMLGLPPGTRPVPEAAWMDRILPGDRDRLRLACQAATAAQATEASAEFRVRLPAEDGLRHVEARFRFHYDCTGRATAATAAVIDITERRQAEARIAHLAHHDTLTGLPNRVLFRERLDAALARAQRGEGFAVLCLDLDRFKEVNDTLGHPVGDILLRQVAARLAAELRETDTLARLGGDEFAVIQSGLDQPKDATALARRLIDVLGLPFELEGNQVVIGTSIGITVAPADGLDADVLLRGADMALYRAKAEGRGRWRFFEPEMDARMQLRRALEMDLRRALAMGEFELHYQPIVDIASRRVAGLEALIRWRHPERGLVPPDAFIPLAEEIGLIVPIGEWVLTQACADAVGWAGAPKVAVNLSPAQFASRGLVETVAGVLAASGLAPGRLELEITETVMLQDTEATLATLHRLKALGVRIAMDDFGTGYSSLSYLQRFPFDKVKIDRCFTRELERSRQSKAIVRAVTELCSGLDMTTTAEGVETEEQFAALARKGCAEAQGYLFSKPRPAREIPEMLGRLAERATLVLAG</sequence>
<evidence type="ECO:0000256" key="2">
    <source>
        <dbReference type="ARBA" id="ARBA00022475"/>
    </source>
</evidence>
<evidence type="ECO:0000313" key="13">
    <source>
        <dbReference type="Proteomes" id="UP000697995"/>
    </source>
</evidence>
<evidence type="ECO:0008006" key="14">
    <source>
        <dbReference type="Google" id="ProtNLM"/>
    </source>
</evidence>
<gene>
    <name evidence="12" type="ORF">CKO45_19160</name>
</gene>
<organism evidence="12 13">
    <name type="scientific">Paracraurococcus ruber</name>
    <dbReference type="NCBI Taxonomy" id="77675"/>
    <lineage>
        <taxon>Bacteria</taxon>
        <taxon>Pseudomonadati</taxon>
        <taxon>Pseudomonadota</taxon>
        <taxon>Alphaproteobacteria</taxon>
        <taxon>Acetobacterales</taxon>
        <taxon>Roseomonadaceae</taxon>
        <taxon>Paracraurococcus</taxon>
    </lineage>
</organism>
<evidence type="ECO:0000259" key="8">
    <source>
        <dbReference type="PROSITE" id="PS50112"/>
    </source>
</evidence>
<dbReference type="PANTHER" id="PTHR44757">
    <property type="entry name" value="DIGUANYLATE CYCLASE DGCP"/>
    <property type="match status" value="1"/>
</dbReference>
<dbReference type="CDD" id="cd12914">
    <property type="entry name" value="PDC1_DGC_like"/>
    <property type="match status" value="1"/>
</dbReference>
<keyword evidence="3 7" id="KW-0812">Transmembrane</keyword>
<dbReference type="Pfam" id="PF02743">
    <property type="entry name" value="dCache_1"/>
    <property type="match status" value="1"/>
</dbReference>
<evidence type="ECO:0000256" key="3">
    <source>
        <dbReference type="ARBA" id="ARBA00022692"/>
    </source>
</evidence>
<feature type="transmembrane region" description="Helical" evidence="7">
    <location>
        <begin position="328"/>
        <end position="347"/>
    </location>
</feature>
<dbReference type="PROSITE" id="PS50887">
    <property type="entry name" value="GGDEF"/>
    <property type="match status" value="1"/>
</dbReference>
<dbReference type="InterPro" id="IPR035965">
    <property type="entry name" value="PAS-like_dom_sf"/>
</dbReference>
<evidence type="ECO:0000256" key="5">
    <source>
        <dbReference type="ARBA" id="ARBA00023136"/>
    </source>
</evidence>
<dbReference type="EMBL" id="NRSG01000169">
    <property type="protein sequence ID" value="MBK1660350.1"/>
    <property type="molecule type" value="Genomic_DNA"/>
</dbReference>
<feature type="domain" description="PAC" evidence="9">
    <location>
        <begin position="458"/>
        <end position="511"/>
    </location>
</feature>
<feature type="coiled-coil region" evidence="6">
    <location>
        <begin position="57"/>
        <end position="91"/>
    </location>
</feature>
<dbReference type="Gene3D" id="3.30.70.270">
    <property type="match status" value="1"/>
</dbReference>
<dbReference type="CDD" id="cd12915">
    <property type="entry name" value="PDC2_DGC_like"/>
    <property type="match status" value="1"/>
</dbReference>
<accession>A0ABS1D159</accession>
<keyword evidence="4 7" id="KW-1133">Transmembrane helix</keyword>
<evidence type="ECO:0000256" key="4">
    <source>
        <dbReference type="ARBA" id="ARBA00022989"/>
    </source>
</evidence>
<dbReference type="CDD" id="cd00130">
    <property type="entry name" value="PAS"/>
    <property type="match status" value="1"/>
</dbReference>
<dbReference type="InterPro" id="IPR033479">
    <property type="entry name" value="dCache_1"/>
</dbReference>
<dbReference type="InterPro" id="IPR000700">
    <property type="entry name" value="PAS-assoc_C"/>
</dbReference>
<dbReference type="InterPro" id="IPR001610">
    <property type="entry name" value="PAC"/>
</dbReference>